<feature type="region of interest" description="Disordered" evidence="1">
    <location>
        <begin position="152"/>
        <end position="172"/>
    </location>
</feature>
<evidence type="ECO:0000256" key="2">
    <source>
        <dbReference type="SAM" id="Phobius"/>
    </source>
</evidence>
<sequence>MRSTPGLRRPLPMAARYRRTWAAALLAVVEILVAYQAIDGGLALADDRWQMPREWLHNTPFDTWTGPGLVLIAAIGVPHALAALAVVLLPVDSRIGILGGLLSGASLVVWIGIQIALLQIFFFLQPVIVAFGIIEICLAILWRRALTRRPAPPPGDTYPTRPLSAAANRNRQ</sequence>
<evidence type="ECO:0000313" key="3">
    <source>
        <dbReference type="EMBL" id="MDG6783704.1"/>
    </source>
</evidence>
<dbReference type="RefSeq" id="WP_157226794.1">
    <property type="nucleotide sequence ID" value="NZ_CP136136.1"/>
</dbReference>
<gene>
    <name evidence="3" type="ORF">QBL07_23100</name>
</gene>
<feature type="transmembrane region" description="Helical" evidence="2">
    <location>
        <begin position="123"/>
        <end position="142"/>
    </location>
</feature>
<keyword evidence="2" id="KW-0812">Transmembrane</keyword>
<name>A0AAW6RE47_GORRU</name>
<evidence type="ECO:0000256" key="1">
    <source>
        <dbReference type="SAM" id="MobiDB-lite"/>
    </source>
</evidence>
<dbReference type="EMBL" id="JARUXG010000028">
    <property type="protein sequence ID" value="MDG6783704.1"/>
    <property type="molecule type" value="Genomic_DNA"/>
</dbReference>
<evidence type="ECO:0008006" key="4">
    <source>
        <dbReference type="Google" id="ProtNLM"/>
    </source>
</evidence>
<accession>A0AAW6RE47</accession>
<feature type="transmembrane region" description="Helical" evidence="2">
    <location>
        <begin position="69"/>
        <end position="89"/>
    </location>
</feature>
<keyword evidence="2" id="KW-0472">Membrane</keyword>
<feature type="transmembrane region" description="Helical" evidence="2">
    <location>
        <begin position="96"/>
        <end position="117"/>
    </location>
</feature>
<reference evidence="3" key="1">
    <citation type="submission" date="2023-04" db="EMBL/GenBank/DDBJ databases">
        <title>Characterization and analysis of the complete genome of Gordonia rubripertincta 112, the degrader of aromatic and aliphatic compounds.</title>
        <authorList>
            <person name="Frantsuzova E."/>
            <person name="Bogun A."/>
            <person name="Delegan Y."/>
        </authorList>
    </citation>
    <scope>NUCLEOTIDE SEQUENCE</scope>
    <source>
        <strain evidence="3">112</strain>
    </source>
</reference>
<dbReference type="AlphaFoldDB" id="A0AAW6RE47"/>
<comment type="caution">
    <text evidence="3">The sequence shown here is derived from an EMBL/GenBank/DDBJ whole genome shotgun (WGS) entry which is preliminary data.</text>
</comment>
<proteinExistence type="predicted"/>
<organism evidence="3">
    <name type="scientific">Gordonia rubripertincta</name>
    <name type="common">Rhodococcus corallinus</name>
    <dbReference type="NCBI Taxonomy" id="36822"/>
    <lineage>
        <taxon>Bacteria</taxon>
        <taxon>Bacillati</taxon>
        <taxon>Actinomycetota</taxon>
        <taxon>Actinomycetes</taxon>
        <taxon>Mycobacteriales</taxon>
        <taxon>Gordoniaceae</taxon>
        <taxon>Gordonia</taxon>
    </lineage>
</organism>
<protein>
    <recommendedName>
        <fullName evidence="4">DUF4386 domain-containing protein</fullName>
    </recommendedName>
</protein>
<keyword evidence="2" id="KW-1133">Transmembrane helix</keyword>